<evidence type="ECO:0000259" key="1">
    <source>
        <dbReference type="Pfam" id="PF00501"/>
    </source>
</evidence>
<dbReference type="GO" id="GO:0016020">
    <property type="term" value="C:membrane"/>
    <property type="evidence" value="ECO:0007669"/>
    <property type="project" value="TreeGrafter"/>
</dbReference>
<dbReference type="Gene3D" id="3.40.50.12780">
    <property type="entry name" value="N-terminal domain of ligase-like"/>
    <property type="match status" value="1"/>
</dbReference>
<organism evidence="2 3">
    <name type="scientific">Ensete ventricosum</name>
    <name type="common">Abyssinian banana</name>
    <name type="synonym">Musa ensete</name>
    <dbReference type="NCBI Taxonomy" id="4639"/>
    <lineage>
        <taxon>Eukaryota</taxon>
        <taxon>Viridiplantae</taxon>
        <taxon>Streptophyta</taxon>
        <taxon>Embryophyta</taxon>
        <taxon>Tracheophyta</taxon>
        <taxon>Spermatophyta</taxon>
        <taxon>Magnoliopsida</taxon>
        <taxon>Liliopsida</taxon>
        <taxon>Zingiberales</taxon>
        <taxon>Musaceae</taxon>
        <taxon>Ensete</taxon>
    </lineage>
</organism>
<dbReference type="SUPFAM" id="SSF56801">
    <property type="entry name" value="Acetyl-CoA synthetase-like"/>
    <property type="match status" value="1"/>
</dbReference>
<dbReference type="Pfam" id="PF00501">
    <property type="entry name" value="AMP-binding"/>
    <property type="match status" value="1"/>
</dbReference>
<dbReference type="PANTHER" id="PTHR43272:SF3">
    <property type="entry name" value="LONG CHAIN ACYL-COA SYNTHETASE 4"/>
    <property type="match status" value="1"/>
</dbReference>
<feature type="domain" description="AMP-dependent synthetase/ligase" evidence="1">
    <location>
        <begin position="13"/>
        <end position="89"/>
    </location>
</feature>
<accession>A0A426ZNJ6</accession>
<evidence type="ECO:0000313" key="3">
    <source>
        <dbReference type="Proteomes" id="UP000287651"/>
    </source>
</evidence>
<protein>
    <recommendedName>
        <fullName evidence="1">AMP-dependent synthetase/ligase domain-containing protein</fullName>
    </recommendedName>
</protein>
<evidence type="ECO:0000313" key="2">
    <source>
        <dbReference type="EMBL" id="RRT65520.1"/>
    </source>
</evidence>
<dbReference type="Proteomes" id="UP000287651">
    <property type="component" value="Unassembled WGS sequence"/>
</dbReference>
<dbReference type="GO" id="GO:0005783">
    <property type="term" value="C:endoplasmic reticulum"/>
    <property type="evidence" value="ECO:0007669"/>
    <property type="project" value="TreeGrafter"/>
</dbReference>
<gene>
    <name evidence="2" type="ORF">B296_00041018</name>
</gene>
<dbReference type="EMBL" id="AMZH03005784">
    <property type="protein sequence ID" value="RRT65520.1"/>
    <property type="molecule type" value="Genomic_DNA"/>
</dbReference>
<dbReference type="AlphaFoldDB" id="A0A426ZNJ6"/>
<comment type="caution">
    <text evidence="2">The sequence shown here is derived from an EMBL/GenBank/DDBJ whole genome shotgun (WGS) entry which is preliminary data.</text>
</comment>
<dbReference type="PANTHER" id="PTHR43272">
    <property type="entry name" value="LONG-CHAIN-FATTY-ACID--COA LIGASE"/>
    <property type="match status" value="1"/>
</dbReference>
<proteinExistence type="predicted"/>
<dbReference type="InterPro" id="IPR000873">
    <property type="entry name" value="AMP-dep_synth/lig_dom"/>
</dbReference>
<sequence>MLGHREVVDGKVGHDAGEYVWLTYKEVYDTVIKVGASITSCGVEQGGRCGIFGANCPEWVISMEACNAHGIYCVPLYDTLGAENSSKIIQIFEK</sequence>
<dbReference type="GO" id="GO:0004467">
    <property type="term" value="F:long-chain fatty acid-CoA ligase activity"/>
    <property type="evidence" value="ECO:0007669"/>
    <property type="project" value="TreeGrafter"/>
</dbReference>
<name>A0A426ZNJ6_ENSVE</name>
<dbReference type="InterPro" id="IPR042099">
    <property type="entry name" value="ANL_N_sf"/>
</dbReference>
<reference evidence="2 3" key="1">
    <citation type="journal article" date="2014" name="Agronomy (Basel)">
        <title>A Draft Genome Sequence for Ensete ventricosum, the Drought-Tolerant Tree Against Hunger.</title>
        <authorList>
            <person name="Harrison J."/>
            <person name="Moore K.A."/>
            <person name="Paszkiewicz K."/>
            <person name="Jones T."/>
            <person name="Grant M."/>
            <person name="Ambacheew D."/>
            <person name="Muzemil S."/>
            <person name="Studholme D.J."/>
        </authorList>
    </citation>
    <scope>NUCLEOTIDE SEQUENCE [LARGE SCALE GENOMIC DNA]</scope>
</reference>